<accession>A0A0E9SCY0</accession>
<dbReference type="EMBL" id="GBXM01070224">
    <property type="protein sequence ID" value="JAH38353.1"/>
    <property type="molecule type" value="Transcribed_RNA"/>
</dbReference>
<evidence type="ECO:0000313" key="1">
    <source>
        <dbReference type="EMBL" id="JAH38353.1"/>
    </source>
</evidence>
<proteinExistence type="predicted"/>
<dbReference type="AlphaFoldDB" id="A0A0E9SCY0"/>
<organism evidence="1">
    <name type="scientific">Anguilla anguilla</name>
    <name type="common">European freshwater eel</name>
    <name type="synonym">Muraena anguilla</name>
    <dbReference type="NCBI Taxonomy" id="7936"/>
    <lineage>
        <taxon>Eukaryota</taxon>
        <taxon>Metazoa</taxon>
        <taxon>Chordata</taxon>
        <taxon>Craniata</taxon>
        <taxon>Vertebrata</taxon>
        <taxon>Euteleostomi</taxon>
        <taxon>Actinopterygii</taxon>
        <taxon>Neopterygii</taxon>
        <taxon>Teleostei</taxon>
        <taxon>Anguilliformes</taxon>
        <taxon>Anguillidae</taxon>
        <taxon>Anguilla</taxon>
    </lineage>
</organism>
<protein>
    <submittedName>
        <fullName evidence="1">Uncharacterized protein</fullName>
    </submittedName>
</protein>
<reference evidence="1" key="2">
    <citation type="journal article" date="2015" name="Fish Shellfish Immunol.">
        <title>Early steps in the European eel (Anguilla anguilla)-Vibrio vulnificus interaction in the gills: Role of the RtxA13 toxin.</title>
        <authorList>
            <person name="Callol A."/>
            <person name="Pajuelo D."/>
            <person name="Ebbesson L."/>
            <person name="Teles M."/>
            <person name="MacKenzie S."/>
            <person name="Amaro C."/>
        </authorList>
    </citation>
    <scope>NUCLEOTIDE SEQUENCE</scope>
</reference>
<sequence>MSNLQPTIRNSMYCPHAVDLLLPQGLTLDFE</sequence>
<reference evidence="1" key="1">
    <citation type="submission" date="2014-11" db="EMBL/GenBank/DDBJ databases">
        <authorList>
            <person name="Amaro Gonzalez C."/>
        </authorList>
    </citation>
    <scope>NUCLEOTIDE SEQUENCE</scope>
</reference>
<name>A0A0E9SCY0_ANGAN</name>